<name>A0A2T9J1R9_9CAUL</name>
<dbReference type="PANTHER" id="PTHR46401:SF2">
    <property type="entry name" value="GLYCOSYLTRANSFERASE WBBK-RELATED"/>
    <property type="match status" value="1"/>
</dbReference>
<dbReference type="EMBL" id="QDKP01000058">
    <property type="protein sequence ID" value="PVM74027.1"/>
    <property type="molecule type" value="Genomic_DNA"/>
</dbReference>
<protein>
    <recommendedName>
        <fullName evidence="2">Glycosyltransferase subfamily 4-like N-terminal domain-containing protein</fullName>
    </recommendedName>
</protein>
<dbReference type="InterPro" id="IPR028098">
    <property type="entry name" value="Glyco_trans_4-like_N"/>
</dbReference>
<evidence type="ECO:0000313" key="3">
    <source>
        <dbReference type="EMBL" id="PVM74027.1"/>
    </source>
</evidence>
<dbReference type="Proteomes" id="UP000244913">
    <property type="component" value="Unassembled WGS sequence"/>
</dbReference>
<dbReference type="PANTHER" id="PTHR46401">
    <property type="entry name" value="GLYCOSYLTRANSFERASE WBBK-RELATED"/>
    <property type="match status" value="1"/>
</dbReference>
<organism evidence="3 4">
    <name type="scientific">Caulobacter radicis</name>
    <dbReference type="NCBI Taxonomy" id="2172650"/>
    <lineage>
        <taxon>Bacteria</taxon>
        <taxon>Pseudomonadati</taxon>
        <taxon>Pseudomonadota</taxon>
        <taxon>Alphaproteobacteria</taxon>
        <taxon>Caulobacterales</taxon>
        <taxon>Caulobacteraceae</taxon>
        <taxon>Caulobacter</taxon>
    </lineage>
</organism>
<dbReference type="Pfam" id="PF13692">
    <property type="entry name" value="Glyco_trans_1_4"/>
    <property type="match status" value="1"/>
</dbReference>
<dbReference type="GO" id="GO:0016757">
    <property type="term" value="F:glycosyltransferase activity"/>
    <property type="evidence" value="ECO:0007669"/>
    <property type="project" value="TreeGrafter"/>
</dbReference>
<dbReference type="SUPFAM" id="SSF53756">
    <property type="entry name" value="UDP-Glycosyltransferase/glycogen phosphorylase"/>
    <property type="match status" value="1"/>
</dbReference>
<evidence type="ECO:0000256" key="1">
    <source>
        <dbReference type="ARBA" id="ARBA00022679"/>
    </source>
</evidence>
<sequence length="406" mass="44016">MPRVLSLSTYPVVQPIHGGQRRIHAFSQRLVASGWEFVNASVYDPDHYSGAAVGPNDLPLRYPGMAWRGLPLVGDLQAGEFAATSPEAYAHFARLVERLAPDFIQLEQPFLWPLVKRLRAEGVAADTPVIYSSQNWEAPLKHKMLVKAGAPEAKAREVAEAITALERELSCASAAIVAVSESDAEHYRAAAPDVPVFVVPNGVSRPVTPTPEDERACDIYEGRKYLLFVGSAYPPNIEGFLHLVLKNGLFFFPPEKSVAICGGVSHGIFGNGVYQAQIHANSRRCQFFADVSDGELEALKRGSHAVILPIQFGGGSNLKTAEALASGRWVVATSIAMRGFERFANAPGVLVADTPDAFRDAIVKVLASPPLKLTAAQAKARESVYWDRCFDAAGYIEFFDRQAVGA</sequence>
<dbReference type="RefSeq" id="WP_116569464.1">
    <property type="nucleotide sequence ID" value="NZ_QDKP01000058.1"/>
</dbReference>
<dbReference type="GO" id="GO:0009103">
    <property type="term" value="P:lipopolysaccharide biosynthetic process"/>
    <property type="evidence" value="ECO:0007669"/>
    <property type="project" value="TreeGrafter"/>
</dbReference>
<gene>
    <name evidence="3" type="ORF">DDF65_20705</name>
</gene>
<proteinExistence type="predicted"/>
<accession>A0A2T9J1R9</accession>
<feature type="domain" description="Glycosyltransferase subfamily 4-like N-terminal" evidence="2">
    <location>
        <begin position="18"/>
        <end position="202"/>
    </location>
</feature>
<keyword evidence="4" id="KW-1185">Reference proteome</keyword>
<dbReference type="AlphaFoldDB" id="A0A2T9J1R9"/>
<evidence type="ECO:0000259" key="2">
    <source>
        <dbReference type="Pfam" id="PF13579"/>
    </source>
</evidence>
<keyword evidence="1" id="KW-0808">Transferase</keyword>
<dbReference type="Gene3D" id="3.40.50.2000">
    <property type="entry name" value="Glycogen Phosphorylase B"/>
    <property type="match status" value="2"/>
</dbReference>
<evidence type="ECO:0000313" key="4">
    <source>
        <dbReference type="Proteomes" id="UP000244913"/>
    </source>
</evidence>
<comment type="caution">
    <text evidence="3">The sequence shown here is derived from an EMBL/GenBank/DDBJ whole genome shotgun (WGS) entry which is preliminary data.</text>
</comment>
<reference evidence="3 4" key="1">
    <citation type="submission" date="2018-04" db="EMBL/GenBank/DDBJ databases">
        <title>The genome sequence of Caulobacter sp. 736.</title>
        <authorList>
            <person name="Gao J."/>
            <person name="Sun J."/>
        </authorList>
    </citation>
    <scope>NUCLEOTIDE SEQUENCE [LARGE SCALE GENOMIC DNA]</scope>
    <source>
        <strain evidence="3 4">736</strain>
    </source>
</reference>
<dbReference type="Pfam" id="PF13579">
    <property type="entry name" value="Glyco_trans_4_4"/>
    <property type="match status" value="1"/>
</dbReference>